<dbReference type="EMBL" id="HACA01031900">
    <property type="protein sequence ID" value="CDW49261.1"/>
    <property type="molecule type" value="Transcribed_RNA"/>
</dbReference>
<feature type="non-terminal residue" evidence="1">
    <location>
        <position position="1"/>
    </location>
</feature>
<name>A0A0K2VH21_LEPSM</name>
<protein>
    <submittedName>
        <fullName evidence="1">Uncharacterized protein</fullName>
    </submittedName>
</protein>
<evidence type="ECO:0000313" key="1">
    <source>
        <dbReference type="EMBL" id="CDW49261.1"/>
    </source>
</evidence>
<dbReference type="AlphaFoldDB" id="A0A0K2VH21"/>
<organism evidence="1">
    <name type="scientific">Lepeophtheirus salmonis</name>
    <name type="common">Salmon louse</name>
    <name type="synonym">Caligus salmonis</name>
    <dbReference type="NCBI Taxonomy" id="72036"/>
    <lineage>
        <taxon>Eukaryota</taxon>
        <taxon>Metazoa</taxon>
        <taxon>Ecdysozoa</taxon>
        <taxon>Arthropoda</taxon>
        <taxon>Crustacea</taxon>
        <taxon>Multicrustacea</taxon>
        <taxon>Hexanauplia</taxon>
        <taxon>Copepoda</taxon>
        <taxon>Siphonostomatoida</taxon>
        <taxon>Caligidae</taxon>
        <taxon>Lepeophtheirus</taxon>
    </lineage>
</organism>
<accession>A0A0K2VH21</accession>
<reference evidence="1" key="1">
    <citation type="submission" date="2014-05" db="EMBL/GenBank/DDBJ databases">
        <authorList>
            <person name="Chronopoulou M."/>
        </authorList>
    </citation>
    <scope>NUCLEOTIDE SEQUENCE</scope>
    <source>
        <tissue evidence="1">Whole organism</tissue>
    </source>
</reference>
<proteinExistence type="predicted"/>
<sequence>YTYFFFSNYECESPRNLEGILRIRCDVKGSRTFEARSLSYSLALISFNGRIIHWEIHFNIYLLIDIVTSNLVDHHFKNTSIHNRPDKEPRE</sequence>